<dbReference type="OrthoDB" id="674604at2759"/>
<dbReference type="PANTHER" id="PTHR10622:SF11">
    <property type="entry name" value="HET-DOMAIN-CONTAINING PROTEIN"/>
    <property type="match status" value="1"/>
</dbReference>
<dbReference type="InterPro" id="IPR010730">
    <property type="entry name" value="HET"/>
</dbReference>
<gene>
    <name evidence="2" type="ORF">BT63DRAFT_371204</name>
</gene>
<sequence>MRLLKLEQTGELTLAEFLACDIPPYAILSLTWGAAGEEVSFRDVVDGAGKSKTGYKKIEFCAKQAAKDGFDYFWIDTCAIDKSSSAELSEAINSMFRWYRDAERCYVYLTDVTISNGIPWKQQFESSRWFTRGWTLQELLAPETVEFFSSEGELLGNKESLAESISKITNLTPDALQAQDLSLFSVNDRLSWQNGRMTTREEDMAYSSMGIFDVFMPLIYGEGLNKAITRLHKAIEENNRDSVGPSKYQSFAQVYVMT</sequence>
<evidence type="ECO:0000313" key="3">
    <source>
        <dbReference type="Proteomes" id="UP000799302"/>
    </source>
</evidence>
<evidence type="ECO:0000259" key="1">
    <source>
        <dbReference type="Pfam" id="PF06985"/>
    </source>
</evidence>
<dbReference type="Pfam" id="PF06985">
    <property type="entry name" value="HET"/>
    <property type="match status" value="1"/>
</dbReference>
<evidence type="ECO:0000313" key="2">
    <source>
        <dbReference type="EMBL" id="KAF2671381.1"/>
    </source>
</evidence>
<protein>
    <submittedName>
        <fullName evidence="2">HET-domain-containing protein</fullName>
    </submittedName>
</protein>
<accession>A0A6A6UIL1</accession>
<organism evidence="2 3">
    <name type="scientific">Microthyrium microscopicum</name>
    <dbReference type="NCBI Taxonomy" id="703497"/>
    <lineage>
        <taxon>Eukaryota</taxon>
        <taxon>Fungi</taxon>
        <taxon>Dikarya</taxon>
        <taxon>Ascomycota</taxon>
        <taxon>Pezizomycotina</taxon>
        <taxon>Dothideomycetes</taxon>
        <taxon>Dothideomycetes incertae sedis</taxon>
        <taxon>Microthyriales</taxon>
        <taxon>Microthyriaceae</taxon>
        <taxon>Microthyrium</taxon>
    </lineage>
</organism>
<name>A0A6A6UIL1_9PEZI</name>
<feature type="domain" description="Heterokaryon incompatibility" evidence="1">
    <location>
        <begin position="25"/>
        <end position="115"/>
    </location>
</feature>
<dbReference type="AlphaFoldDB" id="A0A6A6UIL1"/>
<proteinExistence type="predicted"/>
<reference evidence="2" key="1">
    <citation type="journal article" date="2020" name="Stud. Mycol.">
        <title>101 Dothideomycetes genomes: a test case for predicting lifestyles and emergence of pathogens.</title>
        <authorList>
            <person name="Haridas S."/>
            <person name="Albert R."/>
            <person name="Binder M."/>
            <person name="Bloem J."/>
            <person name="Labutti K."/>
            <person name="Salamov A."/>
            <person name="Andreopoulos B."/>
            <person name="Baker S."/>
            <person name="Barry K."/>
            <person name="Bills G."/>
            <person name="Bluhm B."/>
            <person name="Cannon C."/>
            <person name="Castanera R."/>
            <person name="Culley D."/>
            <person name="Daum C."/>
            <person name="Ezra D."/>
            <person name="Gonzalez J."/>
            <person name="Henrissat B."/>
            <person name="Kuo A."/>
            <person name="Liang C."/>
            <person name="Lipzen A."/>
            <person name="Lutzoni F."/>
            <person name="Magnuson J."/>
            <person name="Mondo S."/>
            <person name="Nolan M."/>
            <person name="Ohm R."/>
            <person name="Pangilinan J."/>
            <person name="Park H.-J."/>
            <person name="Ramirez L."/>
            <person name="Alfaro M."/>
            <person name="Sun H."/>
            <person name="Tritt A."/>
            <person name="Yoshinaga Y."/>
            <person name="Zwiers L.-H."/>
            <person name="Turgeon B."/>
            <person name="Goodwin S."/>
            <person name="Spatafora J."/>
            <person name="Crous P."/>
            <person name="Grigoriev I."/>
        </authorList>
    </citation>
    <scope>NUCLEOTIDE SEQUENCE</scope>
    <source>
        <strain evidence="2">CBS 115976</strain>
    </source>
</reference>
<dbReference type="Proteomes" id="UP000799302">
    <property type="component" value="Unassembled WGS sequence"/>
</dbReference>
<dbReference type="EMBL" id="MU004233">
    <property type="protein sequence ID" value="KAF2671381.1"/>
    <property type="molecule type" value="Genomic_DNA"/>
</dbReference>
<dbReference type="PANTHER" id="PTHR10622">
    <property type="entry name" value="HET DOMAIN-CONTAINING PROTEIN"/>
    <property type="match status" value="1"/>
</dbReference>
<keyword evidence="3" id="KW-1185">Reference proteome</keyword>